<organism evidence="11 12">
    <name type="scientific">Nitrosarchaeum koreense MY1</name>
    <dbReference type="NCBI Taxonomy" id="1001994"/>
    <lineage>
        <taxon>Archaea</taxon>
        <taxon>Nitrososphaerota</taxon>
        <taxon>Nitrososphaeria</taxon>
        <taxon>Nitrosopumilales</taxon>
        <taxon>Nitrosopumilaceae</taxon>
        <taxon>Nitrosarchaeum</taxon>
    </lineage>
</organism>
<dbReference type="GO" id="GO:0005737">
    <property type="term" value="C:cytoplasm"/>
    <property type="evidence" value="ECO:0007669"/>
    <property type="project" value="UniProtKB-SubCell"/>
</dbReference>
<dbReference type="RefSeq" id="WP_007549789.1">
    <property type="nucleotide sequence ID" value="NZ_AFPU01000001.1"/>
</dbReference>
<dbReference type="STRING" id="1001994.MY1_0352"/>
<dbReference type="PROSITE" id="PS00300">
    <property type="entry name" value="SRP54"/>
    <property type="match status" value="1"/>
</dbReference>
<keyword evidence="7 8" id="KW-0675">Receptor</keyword>
<protein>
    <recommendedName>
        <fullName evidence="8">Signal recognition particle receptor FtsY</fullName>
        <shortName evidence="8">SRP receptor</shortName>
        <ecNumber evidence="8">3.6.5.4</ecNumber>
    </recommendedName>
</protein>
<keyword evidence="6 8" id="KW-0472">Membrane</keyword>
<comment type="function">
    <text evidence="8">Involved in targeting and insertion of nascent membrane proteins into the cytoplasmic membrane. Acts as a receptor for the complex formed by the signal recognition particle (SRP) and the ribosome-nascent chain (RNC).</text>
</comment>
<dbReference type="AlphaFoldDB" id="F9CUS7"/>
<evidence type="ECO:0000256" key="3">
    <source>
        <dbReference type="ARBA" id="ARBA00022741"/>
    </source>
</evidence>
<name>F9CUS7_9ARCH</name>
<evidence type="ECO:0000256" key="9">
    <source>
        <dbReference type="SAM" id="MobiDB-lite"/>
    </source>
</evidence>
<feature type="region of interest" description="Disordered" evidence="9">
    <location>
        <begin position="313"/>
        <end position="382"/>
    </location>
</feature>
<dbReference type="Pfam" id="PF02881">
    <property type="entry name" value="SRP54_N"/>
    <property type="match status" value="1"/>
</dbReference>
<dbReference type="InterPro" id="IPR042101">
    <property type="entry name" value="SRP54_N_sf"/>
</dbReference>
<dbReference type="GO" id="GO:0006614">
    <property type="term" value="P:SRP-dependent cotranslational protein targeting to membrane"/>
    <property type="evidence" value="ECO:0007669"/>
    <property type="project" value="InterPro"/>
</dbReference>
<keyword evidence="4 8" id="KW-0378">Hydrolase</keyword>
<evidence type="ECO:0000313" key="12">
    <source>
        <dbReference type="Proteomes" id="UP000004440"/>
    </source>
</evidence>
<dbReference type="InterPro" id="IPR003593">
    <property type="entry name" value="AAA+_ATPase"/>
</dbReference>
<dbReference type="InterPro" id="IPR013822">
    <property type="entry name" value="Signal_recog_particl_SRP54_hlx"/>
</dbReference>
<evidence type="ECO:0000256" key="8">
    <source>
        <dbReference type="HAMAP-Rule" id="MF_00920"/>
    </source>
</evidence>
<evidence type="ECO:0000256" key="6">
    <source>
        <dbReference type="ARBA" id="ARBA00023136"/>
    </source>
</evidence>
<dbReference type="OrthoDB" id="372188at2157"/>
<dbReference type="CDD" id="cd17874">
    <property type="entry name" value="FtsY"/>
    <property type="match status" value="1"/>
</dbReference>
<dbReference type="SMART" id="SM00382">
    <property type="entry name" value="AAA"/>
    <property type="match status" value="1"/>
</dbReference>
<dbReference type="GO" id="GO:0005886">
    <property type="term" value="C:plasma membrane"/>
    <property type="evidence" value="ECO:0007669"/>
    <property type="project" value="UniProtKB-SubCell"/>
</dbReference>
<accession>F9CUS7</accession>
<evidence type="ECO:0000256" key="1">
    <source>
        <dbReference type="ARBA" id="ARBA00022475"/>
    </source>
</evidence>
<keyword evidence="2 8" id="KW-0963">Cytoplasm</keyword>
<dbReference type="EC" id="3.6.5.4" evidence="8"/>
<dbReference type="GO" id="GO:0005047">
    <property type="term" value="F:signal recognition particle binding"/>
    <property type="evidence" value="ECO:0007669"/>
    <property type="project" value="TreeGrafter"/>
</dbReference>
<comment type="subcellular location">
    <subcellularLocation>
        <location evidence="8">Cell membrane</location>
        <topology evidence="8">Peripheral membrane protein</topology>
        <orientation evidence="8">Cytoplasmic side</orientation>
    </subcellularLocation>
    <subcellularLocation>
        <location evidence="8">Cytoplasm</location>
    </subcellularLocation>
</comment>
<dbReference type="SUPFAM" id="SSF47364">
    <property type="entry name" value="Domain of the SRP/SRP receptor G-proteins"/>
    <property type="match status" value="1"/>
</dbReference>
<feature type="region of interest" description="Disordered" evidence="9">
    <location>
        <begin position="416"/>
        <end position="460"/>
    </location>
</feature>
<dbReference type="GO" id="GO:0003924">
    <property type="term" value="F:GTPase activity"/>
    <property type="evidence" value="ECO:0007669"/>
    <property type="project" value="UniProtKB-UniRule"/>
</dbReference>
<dbReference type="NCBIfam" id="TIGR00064">
    <property type="entry name" value="ftsY"/>
    <property type="match status" value="1"/>
</dbReference>
<dbReference type="PANTHER" id="PTHR43134">
    <property type="entry name" value="SIGNAL RECOGNITION PARTICLE RECEPTOR SUBUNIT ALPHA"/>
    <property type="match status" value="1"/>
</dbReference>
<gene>
    <name evidence="8" type="primary">ftsY</name>
    <name evidence="11" type="ORF">MY1_0352</name>
</gene>
<keyword evidence="5 8" id="KW-0342">GTP-binding</keyword>
<dbReference type="EMBL" id="AFPU01000001">
    <property type="protein sequence ID" value="EGP93123.1"/>
    <property type="molecule type" value="Genomic_DNA"/>
</dbReference>
<dbReference type="Pfam" id="PF00448">
    <property type="entry name" value="SRP54"/>
    <property type="match status" value="1"/>
</dbReference>
<evidence type="ECO:0000256" key="5">
    <source>
        <dbReference type="ARBA" id="ARBA00023134"/>
    </source>
</evidence>
<feature type="compositionally biased region" description="Basic and acidic residues" evidence="9">
    <location>
        <begin position="313"/>
        <end position="356"/>
    </location>
</feature>
<dbReference type="Proteomes" id="UP000004440">
    <property type="component" value="Unassembled WGS sequence"/>
</dbReference>
<comment type="caution">
    <text evidence="11">The sequence shown here is derived from an EMBL/GenBank/DDBJ whole genome shotgun (WGS) entry which is preliminary data.</text>
</comment>
<dbReference type="GO" id="GO:0005525">
    <property type="term" value="F:GTP binding"/>
    <property type="evidence" value="ECO:0007669"/>
    <property type="project" value="UniProtKB-UniRule"/>
</dbReference>
<sequence length="460" mass="51287">MFDKLRNAFSNAAKSLGEKELNDKDIEEILYELEISLMESDVASEVIDTIKSDLKTQLLGSKVDKKEIEKFVKDRLISNISSLFDAAGTVDLFELINEKKKTVQPFLILFVGINGTGKTTSLAKVAYMLQQAKYSVVVAAADTFRAGAIEQLREHTNRLNLKLVAQNYNSDPAAVARDAVLYAKSHKMDCVLIDTAGRMQTSKNLMEQIAKITKVVNPDFKIFVGDSLAGNDTVNQAREFFEHVKFNGSILTKSDADARGGAALSIVKITSTPVLYLGVGQEYSDLKPFDKELFLETVFGSLSGVDRKTPKQELVEEPIVESKPEPIVESKPEPIVESKPEPIVESKPEPIPEPKLKPVQVTKPEPKPEPKQIESDDPFEGIADKDIAKYSNLYDIAPPENDDEATKLGNAIRQWIKKGRPKPGEEKKQESDQEIDSKHKQDKEEEKSKKKRGVFGFFKK</sequence>
<dbReference type="SUPFAM" id="SSF52540">
    <property type="entry name" value="P-loop containing nucleoside triphosphate hydrolases"/>
    <property type="match status" value="1"/>
</dbReference>
<reference evidence="11 12" key="1">
    <citation type="journal article" date="2011" name="J. Bacteriol.">
        <title>Genome Sequence of an Ammonia-Oxidizing Soil Archaeon, "Candidatus Nitrosoarchaeum koreensis" MY1.</title>
        <authorList>
            <person name="Kim B.K."/>
            <person name="Jung M.Y."/>
            <person name="Yu D.S."/>
            <person name="Park S.J."/>
            <person name="Oh T.K."/>
            <person name="Rhee S.K."/>
            <person name="Kim J.F."/>
        </authorList>
    </citation>
    <scope>NUCLEOTIDE SEQUENCE [LARGE SCALE GENOMIC DNA]</scope>
    <source>
        <strain evidence="11 12">MY1</strain>
    </source>
</reference>
<evidence type="ECO:0000256" key="4">
    <source>
        <dbReference type="ARBA" id="ARBA00022801"/>
    </source>
</evidence>
<dbReference type="PATRIC" id="fig|1001994.6.peg.339"/>
<dbReference type="InterPro" id="IPR004390">
    <property type="entry name" value="SR_rcpt_FtsY"/>
</dbReference>
<feature type="binding site" evidence="8">
    <location>
        <begin position="194"/>
        <end position="198"/>
    </location>
    <ligand>
        <name>GTP</name>
        <dbReference type="ChEBI" id="CHEBI:37565"/>
    </ligand>
</feature>
<keyword evidence="3 8" id="KW-0547">Nucleotide-binding</keyword>
<feature type="compositionally biased region" description="Basic and acidic residues" evidence="9">
    <location>
        <begin position="364"/>
        <end position="374"/>
    </location>
</feature>
<evidence type="ECO:0000256" key="7">
    <source>
        <dbReference type="ARBA" id="ARBA00023170"/>
    </source>
</evidence>
<evidence type="ECO:0000259" key="10">
    <source>
        <dbReference type="PROSITE" id="PS00300"/>
    </source>
</evidence>
<dbReference type="PANTHER" id="PTHR43134:SF1">
    <property type="entry name" value="SIGNAL RECOGNITION PARTICLE RECEPTOR SUBUNIT ALPHA"/>
    <property type="match status" value="1"/>
</dbReference>
<keyword evidence="1 8" id="KW-1003">Cell membrane</keyword>
<comment type="subunit">
    <text evidence="8">Part of the signal recognition particle protein translocation system, which is composed of SRP and FtsY.</text>
</comment>
<dbReference type="FunFam" id="3.40.50.300:FF:000566">
    <property type="entry name" value="Signal recognition particle receptor subunit alpha"/>
    <property type="match status" value="1"/>
</dbReference>
<dbReference type="SMART" id="SM00963">
    <property type="entry name" value="SRP54_N"/>
    <property type="match status" value="1"/>
</dbReference>
<dbReference type="Gene3D" id="1.20.120.140">
    <property type="entry name" value="Signal recognition particle SRP54, nucleotide-binding domain"/>
    <property type="match status" value="1"/>
</dbReference>
<dbReference type="SMART" id="SM00962">
    <property type="entry name" value="SRP54"/>
    <property type="match status" value="1"/>
</dbReference>
<feature type="compositionally biased region" description="Basic and acidic residues" evidence="9">
    <location>
        <begin position="422"/>
        <end position="448"/>
    </location>
</feature>
<feature type="compositionally biased region" description="Basic residues" evidence="9">
    <location>
        <begin position="449"/>
        <end position="460"/>
    </location>
</feature>
<feature type="binding site" evidence="8">
    <location>
        <begin position="112"/>
        <end position="119"/>
    </location>
    <ligand>
        <name>GTP</name>
        <dbReference type="ChEBI" id="CHEBI:37565"/>
    </ligand>
</feature>
<evidence type="ECO:0000313" key="11">
    <source>
        <dbReference type="EMBL" id="EGP93123.1"/>
    </source>
</evidence>
<dbReference type="InterPro" id="IPR000897">
    <property type="entry name" value="SRP54_GTPase_dom"/>
</dbReference>
<feature type="binding site" evidence="8">
    <location>
        <begin position="252"/>
        <end position="255"/>
    </location>
    <ligand>
        <name>GTP</name>
        <dbReference type="ChEBI" id="CHEBI:37565"/>
    </ligand>
</feature>
<proteinExistence type="inferred from homology"/>
<comment type="similarity">
    <text evidence="8">Belongs to the GTP-binding SRP family. FtsY subfamily.</text>
</comment>
<keyword evidence="12" id="KW-1185">Reference proteome</keyword>
<dbReference type="HAMAP" id="MF_00920">
    <property type="entry name" value="FtsY"/>
    <property type="match status" value="1"/>
</dbReference>
<comment type="catalytic activity">
    <reaction evidence="8">
        <text>GTP + H2O = GDP + phosphate + H(+)</text>
        <dbReference type="Rhea" id="RHEA:19669"/>
        <dbReference type="ChEBI" id="CHEBI:15377"/>
        <dbReference type="ChEBI" id="CHEBI:15378"/>
        <dbReference type="ChEBI" id="CHEBI:37565"/>
        <dbReference type="ChEBI" id="CHEBI:43474"/>
        <dbReference type="ChEBI" id="CHEBI:58189"/>
        <dbReference type="EC" id="3.6.5.4"/>
    </reaction>
</comment>
<dbReference type="InterPro" id="IPR027417">
    <property type="entry name" value="P-loop_NTPase"/>
</dbReference>
<dbReference type="InterPro" id="IPR036225">
    <property type="entry name" value="SRP/SRP_N"/>
</dbReference>
<evidence type="ECO:0000256" key="2">
    <source>
        <dbReference type="ARBA" id="ARBA00022490"/>
    </source>
</evidence>
<dbReference type="Gene3D" id="3.40.50.300">
    <property type="entry name" value="P-loop containing nucleotide triphosphate hydrolases"/>
    <property type="match status" value="1"/>
</dbReference>
<feature type="domain" description="SRP54-type proteins GTP-binding" evidence="10">
    <location>
        <begin position="273"/>
        <end position="286"/>
    </location>
</feature>